<comment type="caution">
    <text evidence="1">The sequence shown here is derived from an EMBL/GenBank/DDBJ whole genome shotgun (WGS) entry which is preliminary data.</text>
</comment>
<proteinExistence type="predicted"/>
<dbReference type="Proteomes" id="UP001169713">
    <property type="component" value="Unassembled WGS sequence"/>
</dbReference>
<evidence type="ECO:0008006" key="3">
    <source>
        <dbReference type="Google" id="ProtNLM"/>
    </source>
</evidence>
<accession>A0AAV3VCG4</accession>
<protein>
    <recommendedName>
        <fullName evidence="3">DNA-binding protein</fullName>
    </recommendedName>
</protein>
<evidence type="ECO:0000313" key="2">
    <source>
        <dbReference type="Proteomes" id="UP001169713"/>
    </source>
</evidence>
<gene>
    <name evidence="1" type="ORF">Q4436_01325</name>
</gene>
<dbReference type="AlphaFoldDB" id="A0AAV3VCG4"/>
<dbReference type="EMBL" id="JAUONS010000001">
    <property type="protein sequence ID" value="MDO6360761.1"/>
    <property type="molecule type" value="Genomic_DNA"/>
</dbReference>
<organism evidence="1 2">
    <name type="scientific">Lactobacillus paragasseri</name>
    <dbReference type="NCBI Taxonomy" id="2107999"/>
    <lineage>
        <taxon>Bacteria</taxon>
        <taxon>Bacillati</taxon>
        <taxon>Bacillota</taxon>
        <taxon>Bacilli</taxon>
        <taxon>Lactobacillales</taxon>
        <taxon>Lactobacillaceae</taxon>
        <taxon>Lactobacillus</taxon>
    </lineage>
</organism>
<reference evidence="1" key="1">
    <citation type="submission" date="2023-07" db="EMBL/GenBank/DDBJ databases">
        <title>Whole Genome Sequencing of Colonoscopy isolates.</title>
        <authorList>
            <person name="Surve S.V."/>
            <person name="Valls R.A."/>
            <person name="Barrak K.E."/>
            <person name="Gardner T.B."/>
            <person name="O'Toole G.A."/>
        </authorList>
    </citation>
    <scope>NUCLEOTIDE SEQUENCE</scope>
    <source>
        <strain evidence="1">GP0003</strain>
    </source>
</reference>
<dbReference type="RefSeq" id="WP_065169445.1">
    <property type="nucleotide sequence ID" value="NZ_BEXI01000006.1"/>
</dbReference>
<evidence type="ECO:0000313" key="1">
    <source>
        <dbReference type="EMBL" id="MDO6360761.1"/>
    </source>
</evidence>
<name>A0AAV3VCG4_9LACO</name>
<sequence length="71" mass="8871">MSEILTPKEVQKKYDWSYMTWYRRREECLVSPYKDAIVMESQRRCHVKAKRFEEFLEWKSQQIYNEQFGLV</sequence>